<dbReference type="CDD" id="cd17620">
    <property type="entry name" value="REC_OmpR_KdpE-like"/>
    <property type="match status" value="1"/>
</dbReference>
<reference evidence="12 13" key="1">
    <citation type="journal article" date="2009" name="Stand. Genomic Sci.">
        <title>Complete genome sequence of Pirellula staleyi type strain (ATCC 27377).</title>
        <authorList>
            <person name="Clum A."/>
            <person name="Tindall B.J."/>
            <person name="Sikorski J."/>
            <person name="Ivanova N."/>
            <person name="Mavrommatis K."/>
            <person name="Lucas S."/>
            <person name="Glavina del Rio T."/>
            <person name="Nolan M."/>
            <person name="Chen F."/>
            <person name="Tice H."/>
            <person name="Pitluck S."/>
            <person name="Cheng J.F."/>
            <person name="Chertkov O."/>
            <person name="Brettin T."/>
            <person name="Han C."/>
            <person name="Detter J.C."/>
            <person name="Kuske C."/>
            <person name="Bruce D."/>
            <person name="Goodwin L."/>
            <person name="Ovchinikova G."/>
            <person name="Pati A."/>
            <person name="Mikhailova N."/>
            <person name="Chen A."/>
            <person name="Palaniappan K."/>
            <person name="Land M."/>
            <person name="Hauser L."/>
            <person name="Chang Y.J."/>
            <person name="Jeffries C.D."/>
            <person name="Chain P."/>
            <person name="Rohde M."/>
            <person name="Goker M."/>
            <person name="Bristow J."/>
            <person name="Eisen J.A."/>
            <person name="Markowitz V."/>
            <person name="Hugenholtz P."/>
            <person name="Kyrpides N.C."/>
            <person name="Klenk H.P."/>
            <person name="Lapidus A."/>
        </authorList>
    </citation>
    <scope>NUCLEOTIDE SEQUENCE [LARGE SCALE GENOMIC DNA]</scope>
    <source>
        <strain evidence="13">ATCC 27377 / DSM 6068 / ICPB 4128</strain>
    </source>
</reference>
<dbReference type="GO" id="GO:0032993">
    <property type="term" value="C:protein-DNA complex"/>
    <property type="evidence" value="ECO:0007669"/>
    <property type="project" value="TreeGrafter"/>
</dbReference>
<dbReference type="KEGG" id="psl:Psta_4096"/>
<keyword evidence="2" id="KW-0963">Cytoplasm</keyword>
<dbReference type="FunFam" id="3.40.50.2300:FF:000021">
    <property type="entry name" value="Two-component system response regulator KdpE"/>
    <property type="match status" value="1"/>
</dbReference>
<evidence type="ECO:0000313" key="12">
    <source>
        <dbReference type="EMBL" id="ADB18746.1"/>
    </source>
</evidence>
<dbReference type="GO" id="GO:0000156">
    <property type="term" value="F:phosphorelay response regulator activity"/>
    <property type="evidence" value="ECO:0007669"/>
    <property type="project" value="TreeGrafter"/>
</dbReference>
<proteinExistence type="predicted"/>
<dbReference type="Proteomes" id="UP000001887">
    <property type="component" value="Chromosome"/>
</dbReference>
<keyword evidence="4" id="KW-0902">Two-component regulatory system</keyword>
<evidence type="ECO:0000256" key="7">
    <source>
        <dbReference type="ARBA" id="ARBA00023163"/>
    </source>
</evidence>
<dbReference type="Gene3D" id="1.10.10.10">
    <property type="entry name" value="Winged helix-like DNA-binding domain superfamily/Winged helix DNA-binding domain"/>
    <property type="match status" value="1"/>
</dbReference>
<evidence type="ECO:0000256" key="9">
    <source>
        <dbReference type="PROSITE-ProRule" id="PRU01091"/>
    </source>
</evidence>
<name>D2R313_PIRSD</name>
<dbReference type="PANTHER" id="PTHR48111:SF50">
    <property type="entry name" value="KDP OPERON TRANSCRIPTIONAL REGULATORY PROTEIN KDPE"/>
    <property type="match status" value="1"/>
</dbReference>
<evidence type="ECO:0000259" key="11">
    <source>
        <dbReference type="PROSITE" id="PS51755"/>
    </source>
</evidence>
<dbReference type="FunFam" id="1.10.10.10:FF:000210">
    <property type="entry name" value="Winged-helix transcriptional response regulator KdpE"/>
    <property type="match status" value="1"/>
</dbReference>
<gene>
    <name evidence="12" type="ordered locus">Psta_4096</name>
</gene>
<dbReference type="SMART" id="SM00862">
    <property type="entry name" value="Trans_reg_C"/>
    <property type="match status" value="1"/>
</dbReference>
<evidence type="ECO:0000259" key="10">
    <source>
        <dbReference type="PROSITE" id="PS50110"/>
    </source>
</evidence>
<keyword evidence="3 8" id="KW-0597">Phosphoprotein</keyword>
<dbReference type="GO" id="GO:0042802">
    <property type="term" value="F:identical protein binding"/>
    <property type="evidence" value="ECO:0007669"/>
    <property type="project" value="UniProtKB-ARBA"/>
</dbReference>
<dbReference type="AlphaFoldDB" id="D2R313"/>
<evidence type="ECO:0000313" key="13">
    <source>
        <dbReference type="Proteomes" id="UP000001887"/>
    </source>
</evidence>
<evidence type="ECO:0000256" key="4">
    <source>
        <dbReference type="ARBA" id="ARBA00023012"/>
    </source>
</evidence>
<evidence type="ECO:0000256" key="6">
    <source>
        <dbReference type="ARBA" id="ARBA00023125"/>
    </source>
</evidence>
<dbReference type="SMART" id="SM00448">
    <property type="entry name" value="REC"/>
    <property type="match status" value="1"/>
</dbReference>
<dbReference type="PROSITE" id="PS51755">
    <property type="entry name" value="OMPR_PHOB"/>
    <property type="match status" value="1"/>
</dbReference>
<feature type="domain" description="OmpR/PhoB-type" evidence="11">
    <location>
        <begin position="135"/>
        <end position="234"/>
    </location>
</feature>
<evidence type="ECO:0000256" key="3">
    <source>
        <dbReference type="ARBA" id="ARBA00022553"/>
    </source>
</evidence>
<dbReference type="HOGENOM" id="CLU_000445_30_8_0"/>
<organism evidence="12 13">
    <name type="scientific">Pirellula staleyi (strain ATCC 27377 / DSM 6068 / ICPB 4128)</name>
    <name type="common">Pirella staleyi</name>
    <dbReference type="NCBI Taxonomy" id="530564"/>
    <lineage>
        <taxon>Bacteria</taxon>
        <taxon>Pseudomonadati</taxon>
        <taxon>Planctomycetota</taxon>
        <taxon>Planctomycetia</taxon>
        <taxon>Pirellulales</taxon>
        <taxon>Pirellulaceae</taxon>
        <taxon>Pirellula</taxon>
    </lineage>
</organism>
<keyword evidence="13" id="KW-1185">Reference proteome</keyword>
<dbReference type="GO" id="GO:0000987">
    <property type="term" value="F:cis-regulatory region sequence-specific DNA binding"/>
    <property type="evidence" value="ECO:0007669"/>
    <property type="project" value="UniProtKB-ARBA"/>
</dbReference>
<keyword evidence="6 9" id="KW-0238">DNA-binding</keyword>
<dbReference type="GO" id="GO:0045893">
    <property type="term" value="P:positive regulation of DNA-templated transcription"/>
    <property type="evidence" value="ECO:0007669"/>
    <property type="project" value="UniProtKB-ARBA"/>
</dbReference>
<dbReference type="Pfam" id="PF00072">
    <property type="entry name" value="Response_reg"/>
    <property type="match status" value="1"/>
</dbReference>
<protein>
    <submittedName>
        <fullName evidence="12">Two component transcriptional regulator, winged helix family</fullName>
    </submittedName>
</protein>
<evidence type="ECO:0000256" key="8">
    <source>
        <dbReference type="PROSITE-ProRule" id="PRU00169"/>
    </source>
</evidence>
<dbReference type="InterPro" id="IPR001789">
    <property type="entry name" value="Sig_transdc_resp-reg_receiver"/>
</dbReference>
<dbReference type="Gene3D" id="3.40.50.2300">
    <property type="match status" value="1"/>
</dbReference>
<dbReference type="InterPro" id="IPR011006">
    <property type="entry name" value="CheY-like_superfamily"/>
</dbReference>
<sequence>METMVRFMHDPLVLIIEDEAPIRKMLRASLTSEGYRIQEASSAAEGLKIATSPPPDLILLDLGLPDRDGQEVLEQLREWYTSPIIILSARDQESQKIKALDHGADDYVTKPFSMGELLARMRTALRHSHRTGTEATATTIGDLKVDFASRLVYRKQEEVHLTPLEYKLLITMIKHAGKVLTHRFLLREVWGPQDSQENHYLRVFVAGLRRKIEVDPARPQYILTEQGVGYRFRGE</sequence>
<dbReference type="PROSITE" id="PS50110">
    <property type="entry name" value="RESPONSE_REGULATORY"/>
    <property type="match status" value="1"/>
</dbReference>
<comment type="subcellular location">
    <subcellularLocation>
        <location evidence="1">Cytoplasm</location>
    </subcellularLocation>
</comment>
<keyword evidence="5" id="KW-0805">Transcription regulation</keyword>
<dbReference type="EMBL" id="CP001848">
    <property type="protein sequence ID" value="ADB18746.1"/>
    <property type="molecule type" value="Genomic_DNA"/>
</dbReference>
<dbReference type="PANTHER" id="PTHR48111">
    <property type="entry name" value="REGULATOR OF RPOS"/>
    <property type="match status" value="1"/>
</dbReference>
<accession>D2R313</accession>
<dbReference type="Pfam" id="PF00486">
    <property type="entry name" value="Trans_reg_C"/>
    <property type="match status" value="1"/>
</dbReference>
<feature type="DNA-binding region" description="OmpR/PhoB-type" evidence="9">
    <location>
        <begin position="135"/>
        <end position="234"/>
    </location>
</feature>
<dbReference type="InterPro" id="IPR039420">
    <property type="entry name" value="WalR-like"/>
</dbReference>
<evidence type="ECO:0000256" key="1">
    <source>
        <dbReference type="ARBA" id="ARBA00004496"/>
    </source>
</evidence>
<feature type="modified residue" description="4-aspartylphosphate" evidence="8">
    <location>
        <position position="61"/>
    </location>
</feature>
<dbReference type="Gene3D" id="6.10.250.690">
    <property type="match status" value="1"/>
</dbReference>
<dbReference type="CDD" id="cd00383">
    <property type="entry name" value="trans_reg_C"/>
    <property type="match status" value="1"/>
</dbReference>
<evidence type="ECO:0000256" key="2">
    <source>
        <dbReference type="ARBA" id="ARBA00022490"/>
    </source>
</evidence>
<dbReference type="InterPro" id="IPR001867">
    <property type="entry name" value="OmpR/PhoB-type_DNA-bd"/>
</dbReference>
<feature type="domain" description="Response regulatory" evidence="10">
    <location>
        <begin position="12"/>
        <end position="125"/>
    </location>
</feature>
<dbReference type="SUPFAM" id="SSF52172">
    <property type="entry name" value="CheY-like"/>
    <property type="match status" value="1"/>
</dbReference>
<dbReference type="eggNOG" id="COG0745">
    <property type="taxonomic scope" value="Bacteria"/>
</dbReference>
<dbReference type="GO" id="GO:0005829">
    <property type="term" value="C:cytosol"/>
    <property type="evidence" value="ECO:0007669"/>
    <property type="project" value="TreeGrafter"/>
</dbReference>
<dbReference type="STRING" id="530564.Psta_4096"/>
<keyword evidence="7" id="KW-0804">Transcription</keyword>
<dbReference type="InterPro" id="IPR036388">
    <property type="entry name" value="WH-like_DNA-bd_sf"/>
</dbReference>
<evidence type="ECO:0000256" key="5">
    <source>
        <dbReference type="ARBA" id="ARBA00023015"/>
    </source>
</evidence>